<dbReference type="Gene3D" id="3.40.190.10">
    <property type="entry name" value="Periplasmic binding protein-like II"/>
    <property type="match status" value="1"/>
</dbReference>
<name>A0ABT9YGF4_9BACI</name>
<accession>A0ABT9YGF4</accession>
<keyword evidence="3 5" id="KW-0732">Signal</keyword>
<evidence type="ECO:0000256" key="1">
    <source>
        <dbReference type="ARBA" id="ARBA00005695"/>
    </source>
</evidence>
<comment type="similarity">
    <text evidence="1">Belongs to the bacterial solute-binding protein 5 family.</text>
</comment>
<feature type="compositionally biased region" description="Gly residues" evidence="4">
    <location>
        <begin position="30"/>
        <end position="43"/>
    </location>
</feature>
<dbReference type="InterPro" id="IPR039424">
    <property type="entry name" value="SBP_5"/>
</dbReference>
<dbReference type="RefSeq" id="WP_306981558.1">
    <property type="nucleotide sequence ID" value="NZ_JAUSUA010000002.1"/>
</dbReference>
<evidence type="ECO:0000313" key="7">
    <source>
        <dbReference type="EMBL" id="MDQ0206784.1"/>
    </source>
</evidence>
<dbReference type="PROSITE" id="PS51257">
    <property type="entry name" value="PROKAR_LIPOPROTEIN"/>
    <property type="match status" value="1"/>
</dbReference>
<dbReference type="InterPro" id="IPR000914">
    <property type="entry name" value="SBP_5_dom"/>
</dbReference>
<dbReference type="InterPro" id="IPR030678">
    <property type="entry name" value="Peptide/Ni-bd"/>
</dbReference>
<gene>
    <name evidence="7" type="ORF">J2S05_001583</name>
</gene>
<dbReference type="PANTHER" id="PTHR30290:SF9">
    <property type="entry name" value="OLIGOPEPTIDE-BINDING PROTEIN APPA"/>
    <property type="match status" value="1"/>
</dbReference>
<dbReference type="PIRSF" id="PIRSF002741">
    <property type="entry name" value="MppA"/>
    <property type="match status" value="1"/>
</dbReference>
<feature type="region of interest" description="Disordered" evidence="4">
    <location>
        <begin position="29"/>
        <end position="55"/>
    </location>
</feature>
<keyword evidence="8" id="KW-1185">Reference proteome</keyword>
<protein>
    <submittedName>
        <fullName evidence="7">Peptide/nickel transport system substrate-binding protein</fullName>
    </submittedName>
</protein>
<evidence type="ECO:0000256" key="5">
    <source>
        <dbReference type="SAM" id="SignalP"/>
    </source>
</evidence>
<dbReference type="SUPFAM" id="SSF53850">
    <property type="entry name" value="Periplasmic binding protein-like II"/>
    <property type="match status" value="1"/>
</dbReference>
<evidence type="ECO:0000256" key="3">
    <source>
        <dbReference type="ARBA" id="ARBA00022729"/>
    </source>
</evidence>
<dbReference type="Proteomes" id="UP001225034">
    <property type="component" value="Unassembled WGS sequence"/>
</dbReference>
<organism evidence="7 8">
    <name type="scientific">Alkalicoccobacillus murimartini</name>
    <dbReference type="NCBI Taxonomy" id="171685"/>
    <lineage>
        <taxon>Bacteria</taxon>
        <taxon>Bacillati</taxon>
        <taxon>Bacillota</taxon>
        <taxon>Bacilli</taxon>
        <taxon>Bacillales</taxon>
        <taxon>Bacillaceae</taxon>
        <taxon>Alkalicoccobacillus</taxon>
    </lineage>
</organism>
<evidence type="ECO:0000259" key="6">
    <source>
        <dbReference type="Pfam" id="PF00496"/>
    </source>
</evidence>
<feature type="chain" id="PRO_5046982120" evidence="5">
    <location>
        <begin position="26"/>
        <end position="612"/>
    </location>
</feature>
<dbReference type="Gene3D" id="3.10.105.10">
    <property type="entry name" value="Dipeptide-binding Protein, Domain 3"/>
    <property type="match status" value="1"/>
</dbReference>
<proteinExistence type="inferred from homology"/>
<dbReference type="EMBL" id="JAUSUA010000002">
    <property type="protein sequence ID" value="MDQ0206784.1"/>
    <property type="molecule type" value="Genomic_DNA"/>
</dbReference>
<sequence>MKKFDRTKKKTVLLASTTALVLALAACGGDSDGGSSDNGGSAGGDNEETGEEEEPLFSIEDFEVIKGENGDDIIDGGSINVALVTDTPFEGTLNYNFYQGTYDAQILQWFDESLLAVDENYTYTQEGAATFEINDDGDVFTFTIGDNVNWSDGEPLTAEDWAFSFEVLGDEEYPGVRFTEASNIEGFNEYREGEADEISGLNVIDDKTLEITFTEANPSLLASGIWTYPMPKHIFEDIPVAEMESSPEVRENPIGYGAFVVDSITPGEAVVFKKNEDYWRGEPNLDEVVLSIVNPQVITQTLEAGDADIAVFPTDLYKDSYENLTNVEFLGITDLAYTYIGFQMGTWEDNQNVFDTEKQISDIELRKAMAYAVDNERVANQFYDGLRWGGTTLIPPSHPDYHDESIEGYTFDQDKANQILDDAGYEDVDGDGFREDPNGDELSLNFASMSGGDTAEPIATYYTQAWGQVGIKVELLDGRLQEFNTFYDRLEAADQAIDVYQGAWGVGSDVDPTGLWGSSAAYNYTRWTDEKNDELLAQGVSSEALNVEKRQEIYKEWQEYMVEQVPAFPTLYRAELTAVNNRVVNFAPFRASGTEVYLNELGVTADSAETAN</sequence>
<keyword evidence="2" id="KW-0813">Transport</keyword>
<dbReference type="CDD" id="cd08510">
    <property type="entry name" value="PBP2_Lactococcal_OppA_like"/>
    <property type="match status" value="1"/>
</dbReference>
<dbReference type="InterPro" id="IPR050034">
    <property type="entry name" value="Opp4A"/>
</dbReference>
<feature type="signal peptide" evidence="5">
    <location>
        <begin position="1"/>
        <end position="25"/>
    </location>
</feature>
<dbReference type="NCBIfam" id="NF045467">
    <property type="entry name" value="Opp4A"/>
    <property type="match status" value="1"/>
</dbReference>
<evidence type="ECO:0000256" key="4">
    <source>
        <dbReference type="SAM" id="MobiDB-lite"/>
    </source>
</evidence>
<comment type="caution">
    <text evidence="7">The sequence shown here is derived from an EMBL/GenBank/DDBJ whole genome shotgun (WGS) entry which is preliminary data.</text>
</comment>
<dbReference type="Pfam" id="PF00496">
    <property type="entry name" value="SBP_bac_5"/>
    <property type="match status" value="1"/>
</dbReference>
<evidence type="ECO:0000256" key="2">
    <source>
        <dbReference type="ARBA" id="ARBA00022448"/>
    </source>
</evidence>
<feature type="compositionally biased region" description="Acidic residues" evidence="4">
    <location>
        <begin position="45"/>
        <end position="55"/>
    </location>
</feature>
<reference evidence="7 8" key="1">
    <citation type="submission" date="2023-07" db="EMBL/GenBank/DDBJ databases">
        <title>Genomic Encyclopedia of Type Strains, Phase IV (KMG-IV): sequencing the most valuable type-strain genomes for metagenomic binning, comparative biology and taxonomic classification.</title>
        <authorList>
            <person name="Goeker M."/>
        </authorList>
    </citation>
    <scope>NUCLEOTIDE SEQUENCE [LARGE SCALE GENOMIC DNA]</scope>
    <source>
        <strain evidence="7 8">DSM 19154</strain>
    </source>
</reference>
<feature type="domain" description="Solute-binding protein family 5" evidence="6">
    <location>
        <begin position="128"/>
        <end position="521"/>
    </location>
</feature>
<dbReference type="PANTHER" id="PTHR30290">
    <property type="entry name" value="PERIPLASMIC BINDING COMPONENT OF ABC TRANSPORTER"/>
    <property type="match status" value="1"/>
</dbReference>
<evidence type="ECO:0000313" key="8">
    <source>
        <dbReference type="Proteomes" id="UP001225034"/>
    </source>
</evidence>